<name>A0ABP8IQY7_9BACT</name>
<organism evidence="1 2">
    <name type="scientific">Hymenobacter saemangeumensis</name>
    <dbReference type="NCBI Taxonomy" id="1084522"/>
    <lineage>
        <taxon>Bacteria</taxon>
        <taxon>Pseudomonadati</taxon>
        <taxon>Bacteroidota</taxon>
        <taxon>Cytophagia</taxon>
        <taxon>Cytophagales</taxon>
        <taxon>Hymenobacteraceae</taxon>
        <taxon>Hymenobacter</taxon>
    </lineage>
</organism>
<reference evidence="2" key="1">
    <citation type="journal article" date="2019" name="Int. J. Syst. Evol. Microbiol.">
        <title>The Global Catalogue of Microorganisms (GCM) 10K type strain sequencing project: providing services to taxonomists for standard genome sequencing and annotation.</title>
        <authorList>
            <consortium name="The Broad Institute Genomics Platform"/>
            <consortium name="The Broad Institute Genome Sequencing Center for Infectious Disease"/>
            <person name="Wu L."/>
            <person name="Ma J."/>
        </authorList>
    </citation>
    <scope>NUCLEOTIDE SEQUENCE [LARGE SCALE GENOMIC DNA]</scope>
    <source>
        <strain evidence="2">JCM 17923</strain>
    </source>
</reference>
<proteinExistence type="predicted"/>
<keyword evidence="2" id="KW-1185">Reference proteome</keyword>
<dbReference type="EMBL" id="BAABGZ010000078">
    <property type="protein sequence ID" value="GAA4367851.1"/>
    <property type="molecule type" value="Genomic_DNA"/>
</dbReference>
<evidence type="ECO:0000313" key="2">
    <source>
        <dbReference type="Proteomes" id="UP001501153"/>
    </source>
</evidence>
<evidence type="ECO:0000313" key="1">
    <source>
        <dbReference type="EMBL" id="GAA4367851.1"/>
    </source>
</evidence>
<dbReference type="RefSeq" id="WP_345237921.1">
    <property type="nucleotide sequence ID" value="NZ_BAABGZ010000078.1"/>
</dbReference>
<accession>A0ABP8IQY7</accession>
<comment type="caution">
    <text evidence="1">The sequence shown here is derived from an EMBL/GenBank/DDBJ whole genome shotgun (WGS) entry which is preliminary data.</text>
</comment>
<protein>
    <submittedName>
        <fullName evidence="1">Uncharacterized protein</fullName>
    </submittedName>
</protein>
<sequence>MPVIPRASRVTLSEARPSELDALRAELRCILQHPAIAPWRRQAAEPFIGQCSEPARLRHWLALAVAECGRWEERTLAEEGNWKNEDGLPG</sequence>
<dbReference type="Proteomes" id="UP001501153">
    <property type="component" value="Unassembled WGS sequence"/>
</dbReference>
<gene>
    <name evidence="1" type="ORF">GCM10023185_40090</name>
</gene>